<name>A0A7X3GB44_9STRE</name>
<sequence>MVANFNLKFSFENQEFGDSEKILVNAPSKSAYSRFVKDLEEVCPNIDEWIQTGIAELYELLPD</sequence>
<dbReference type="OrthoDB" id="5751230at2"/>
<comment type="caution">
    <text evidence="1">The sequence shown here is derived from an EMBL/GenBank/DDBJ whole genome shotgun (WGS) entry which is preliminary data.</text>
</comment>
<evidence type="ECO:0000313" key="2">
    <source>
        <dbReference type="Proteomes" id="UP000461595"/>
    </source>
</evidence>
<proteinExistence type="predicted"/>
<accession>A0A7X3GB44</accession>
<protein>
    <submittedName>
        <fullName evidence="1">Uncharacterized protein</fullName>
    </submittedName>
</protein>
<dbReference type="Proteomes" id="UP000461595">
    <property type="component" value="Unassembled WGS sequence"/>
</dbReference>
<gene>
    <name evidence="1" type="ORF">E5983_08805</name>
</gene>
<reference evidence="1 2" key="1">
    <citation type="submission" date="2019-12" db="EMBL/GenBank/DDBJ databases">
        <title>Microbes associate with the intestines of laboratory mice.</title>
        <authorList>
            <person name="Navarre W."/>
            <person name="Wong E."/>
        </authorList>
    </citation>
    <scope>NUCLEOTIDE SEQUENCE [LARGE SCALE GENOMIC DNA]</scope>
    <source>
        <strain evidence="1 2">NM51_B2-22</strain>
    </source>
</reference>
<organism evidence="1 2">
    <name type="scientific">Streptococcus danieliae</name>
    <dbReference type="NCBI Taxonomy" id="747656"/>
    <lineage>
        <taxon>Bacteria</taxon>
        <taxon>Bacillati</taxon>
        <taxon>Bacillota</taxon>
        <taxon>Bacilli</taxon>
        <taxon>Lactobacillales</taxon>
        <taxon>Streptococcaceae</taxon>
        <taxon>Streptococcus</taxon>
    </lineage>
</organism>
<evidence type="ECO:0000313" key="1">
    <source>
        <dbReference type="EMBL" id="MVX59721.1"/>
    </source>
</evidence>
<dbReference type="AlphaFoldDB" id="A0A7X3GB44"/>
<dbReference type="EMBL" id="WSRS01000121">
    <property type="protein sequence ID" value="MVX59721.1"/>
    <property type="molecule type" value="Genomic_DNA"/>
</dbReference>